<proteinExistence type="predicted"/>
<dbReference type="EMBL" id="QMWP01000104">
    <property type="protein sequence ID" value="RLG69836.1"/>
    <property type="molecule type" value="Genomic_DNA"/>
</dbReference>
<reference evidence="2 3" key="1">
    <citation type="submission" date="2018-06" db="EMBL/GenBank/DDBJ databases">
        <title>Extensive metabolic versatility and redundancy in microbially diverse, dynamic hydrothermal sediments.</title>
        <authorList>
            <person name="Dombrowski N."/>
            <person name="Teske A."/>
            <person name="Baker B.J."/>
        </authorList>
    </citation>
    <scope>NUCLEOTIDE SEQUENCE [LARGE SCALE GENOMIC DNA]</scope>
    <source>
        <strain evidence="2">B51_G17</strain>
    </source>
</reference>
<evidence type="ECO:0000313" key="3">
    <source>
        <dbReference type="Proteomes" id="UP000278031"/>
    </source>
</evidence>
<organism evidence="2 3">
    <name type="scientific">Candidatus Iainarchaeum sp</name>
    <dbReference type="NCBI Taxonomy" id="3101447"/>
    <lineage>
        <taxon>Archaea</taxon>
        <taxon>Candidatus Iainarchaeota</taxon>
        <taxon>Candidatus Iainarchaeia</taxon>
        <taxon>Candidatus Iainarchaeales</taxon>
        <taxon>Candidatus Iainarchaeaceae</taxon>
        <taxon>Candidatus Iainarchaeum</taxon>
    </lineage>
</organism>
<dbReference type="Proteomes" id="UP000278031">
    <property type="component" value="Unassembled WGS sequence"/>
</dbReference>
<comment type="caution">
    <text evidence="2">The sequence shown here is derived from an EMBL/GenBank/DDBJ whole genome shotgun (WGS) entry which is preliminary data.</text>
</comment>
<name>A0A497JFV3_9ARCH</name>
<sequence>MPEKPKKPKKHKERKPRVPPLEERNREILFRAGRKIGLWMKENDVHIPQDPELKEKFLAEMRRADIILQRLDEWNLAPPGGEPIIPLEEIRDSERELGETLNHLKMLWNMDKKRREKRGEK</sequence>
<dbReference type="AlphaFoldDB" id="A0A497JFV3"/>
<feature type="region of interest" description="Disordered" evidence="1">
    <location>
        <begin position="1"/>
        <end position="24"/>
    </location>
</feature>
<evidence type="ECO:0000313" key="2">
    <source>
        <dbReference type="EMBL" id="RLG69836.1"/>
    </source>
</evidence>
<evidence type="ECO:0000256" key="1">
    <source>
        <dbReference type="SAM" id="MobiDB-lite"/>
    </source>
</evidence>
<protein>
    <submittedName>
        <fullName evidence="2">Uncharacterized protein</fullName>
    </submittedName>
</protein>
<accession>A0A497JFV3</accession>
<gene>
    <name evidence="2" type="ORF">DRO04_02775</name>
</gene>
<feature type="compositionally biased region" description="Basic residues" evidence="1">
    <location>
        <begin position="1"/>
        <end position="17"/>
    </location>
</feature>